<dbReference type="InterPro" id="IPR046350">
    <property type="entry name" value="Cystatin_sf"/>
</dbReference>
<dbReference type="PANTHER" id="PTHR46186:SF13">
    <property type="entry name" value="SI:BUSM1-57F23.1"/>
    <property type="match status" value="1"/>
</dbReference>
<dbReference type="GO" id="GO:0004869">
    <property type="term" value="F:cysteine-type endopeptidase inhibitor activity"/>
    <property type="evidence" value="ECO:0007669"/>
    <property type="project" value="InterPro"/>
</dbReference>
<proteinExistence type="inferred from homology"/>
<dbReference type="GeneTree" id="ENSGT00390000009872"/>
<name>A0A3B3QMS0_9TELE</name>
<feature type="region of interest" description="Disordered" evidence="2">
    <location>
        <begin position="1"/>
        <end position="24"/>
    </location>
</feature>
<feature type="domain" description="Cystatin" evidence="3">
    <location>
        <begin position="70"/>
        <end position="176"/>
    </location>
</feature>
<dbReference type="SUPFAM" id="SSF54403">
    <property type="entry name" value="Cystatin/monellin"/>
    <property type="match status" value="1"/>
</dbReference>
<dbReference type="Pfam" id="PF00031">
    <property type="entry name" value="Cystatin"/>
    <property type="match status" value="1"/>
</dbReference>
<dbReference type="Proteomes" id="UP000261540">
    <property type="component" value="Unplaced"/>
</dbReference>
<dbReference type="GO" id="GO:0031982">
    <property type="term" value="C:vesicle"/>
    <property type="evidence" value="ECO:0007669"/>
    <property type="project" value="TreeGrafter"/>
</dbReference>
<dbReference type="Gene3D" id="3.10.450.10">
    <property type="match status" value="1"/>
</dbReference>
<dbReference type="AlphaFoldDB" id="A0A3B3QMS0"/>
<comment type="similarity">
    <text evidence="1">Belongs to the cystatin family.</text>
</comment>
<accession>A0A3B3QMS0</accession>
<evidence type="ECO:0000313" key="5">
    <source>
        <dbReference type="Proteomes" id="UP000261540"/>
    </source>
</evidence>
<reference evidence="4" key="2">
    <citation type="submission" date="2025-09" db="UniProtKB">
        <authorList>
            <consortium name="Ensembl"/>
        </authorList>
    </citation>
    <scope>IDENTIFICATION</scope>
</reference>
<reference evidence="4" key="1">
    <citation type="submission" date="2025-08" db="UniProtKB">
        <authorList>
            <consortium name="Ensembl"/>
        </authorList>
    </citation>
    <scope>IDENTIFICATION</scope>
</reference>
<dbReference type="GO" id="GO:0005737">
    <property type="term" value="C:cytoplasm"/>
    <property type="evidence" value="ECO:0007669"/>
    <property type="project" value="TreeGrafter"/>
</dbReference>
<evidence type="ECO:0000313" key="4">
    <source>
        <dbReference type="Ensembl" id="ENSPKIP00000007149.1"/>
    </source>
</evidence>
<dbReference type="Ensembl" id="ENSPKIT00000031194.1">
    <property type="protein sequence ID" value="ENSPKIP00000007149.1"/>
    <property type="gene ID" value="ENSPKIG00000023163.1"/>
</dbReference>
<sequence length="183" mass="20001">MSHPLPSSHTPWGADPATPPDAPELESHSFQMSCFLTQSTMGLLAILVLSLLSTKLLEANEEEILPSRTHHLGAPVSIPPQSSEVQAAARLATEKFSSKSRSKMLFRLLDVTSAEMQVTNIITFKIWATIGKTKCPKSTDADLESCVLGKRRLSCTFEVTYDPRTNQHKVPISDCKKAPAAAR</sequence>
<dbReference type="GO" id="GO:0005615">
    <property type="term" value="C:extracellular space"/>
    <property type="evidence" value="ECO:0007669"/>
    <property type="project" value="TreeGrafter"/>
</dbReference>
<dbReference type="InterPro" id="IPR000010">
    <property type="entry name" value="Cystatin_dom"/>
</dbReference>
<evidence type="ECO:0000256" key="1">
    <source>
        <dbReference type="ARBA" id="ARBA00009403"/>
    </source>
</evidence>
<keyword evidence="5" id="KW-1185">Reference proteome</keyword>
<dbReference type="STRING" id="1676925.ENSPKIP00000007149"/>
<dbReference type="PANTHER" id="PTHR46186">
    <property type="entry name" value="CYSTATIN"/>
    <property type="match status" value="1"/>
</dbReference>
<organism evidence="4 5">
    <name type="scientific">Paramormyrops kingsleyae</name>
    <dbReference type="NCBI Taxonomy" id="1676925"/>
    <lineage>
        <taxon>Eukaryota</taxon>
        <taxon>Metazoa</taxon>
        <taxon>Chordata</taxon>
        <taxon>Craniata</taxon>
        <taxon>Vertebrata</taxon>
        <taxon>Euteleostomi</taxon>
        <taxon>Actinopterygii</taxon>
        <taxon>Neopterygii</taxon>
        <taxon>Teleostei</taxon>
        <taxon>Osteoglossocephala</taxon>
        <taxon>Osteoglossomorpha</taxon>
        <taxon>Osteoglossiformes</taxon>
        <taxon>Mormyridae</taxon>
        <taxon>Paramormyrops</taxon>
    </lineage>
</organism>
<protein>
    <submittedName>
        <fullName evidence="4">Si:busm1-57f23.1</fullName>
    </submittedName>
</protein>
<evidence type="ECO:0000259" key="3">
    <source>
        <dbReference type="SMART" id="SM00043"/>
    </source>
</evidence>
<feature type="compositionally biased region" description="Polar residues" evidence="2">
    <location>
        <begin position="1"/>
        <end position="10"/>
    </location>
</feature>
<evidence type="ECO:0000256" key="2">
    <source>
        <dbReference type="SAM" id="MobiDB-lite"/>
    </source>
</evidence>
<dbReference type="SMART" id="SM00043">
    <property type="entry name" value="CY"/>
    <property type="match status" value="1"/>
</dbReference>